<proteinExistence type="inferred from homology"/>
<dbReference type="AlphaFoldDB" id="A0A0A9DJU5"/>
<comment type="subcellular location">
    <subcellularLocation>
        <location evidence="1">Nucleus</location>
    </subcellularLocation>
</comment>
<evidence type="ECO:0000313" key="3">
    <source>
        <dbReference type="EMBL" id="JAD86953.1"/>
    </source>
</evidence>
<protein>
    <recommendedName>
        <fullName evidence="1">Protein FAR1-RELATED SEQUENCE</fullName>
    </recommendedName>
</protein>
<evidence type="ECO:0000256" key="1">
    <source>
        <dbReference type="RuleBase" id="RU367018"/>
    </source>
</evidence>
<dbReference type="InterPro" id="IPR031052">
    <property type="entry name" value="FHY3/FAR1"/>
</dbReference>
<dbReference type="PANTHER" id="PTHR31669:SF180">
    <property type="entry name" value="PROTEIN FAR1-RELATED SEQUENCE"/>
    <property type="match status" value="1"/>
</dbReference>
<dbReference type="Pfam" id="PF10551">
    <property type="entry name" value="MULE"/>
    <property type="match status" value="1"/>
</dbReference>
<comment type="function">
    <text evidence="1">Putative transcription activator involved in regulating light control of development.</text>
</comment>
<dbReference type="PANTHER" id="PTHR31669">
    <property type="entry name" value="PROTEIN FAR1-RELATED SEQUENCE 10-RELATED"/>
    <property type="match status" value="1"/>
</dbReference>
<keyword evidence="1" id="KW-0862">Zinc</keyword>
<dbReference type="GO" id="GO:0008270">
    <property type="term" value="F:zinc ion binding"/>
    <property type="evidence" value="ECO:0007669"/>
    <property type="project" value="UniProtKB-UniRule"/>
</dbReference>
<dbReference type="EMBL" id="GBRH01210942">
    <property type="protein sequence ID" value="JAD86953.1"/>
    <property type="molecule type" value="Transcribed_RNA"/>
</dbReference>
<evidence type="ECO:0000259" key="2">
    <source>
        <dbReference type="Pfam" id="PF10551"/>
    </source>
</evidence>
<organism evidence="3">
    <name type="scientific">Arundo donax</name>
    <name type="common">Giant reed</name>
    <name type="synonym">Donax arundinaceus</name>
    <dbReference type="NCBI Taxonomy" id="35708"/>
    <lineage>
        <taxon>Eukaryota</taxon>
        <taxon>Viridiplantae</taxon>
        <taxon>Streptophyta</taxon>
        <taxon>Embryophyta</taxon>
        <taxon>Tracheophyta</taxon>
        <taxon>Spermatophyta</taxon>
        <taxon>Magnoliopsida</taxon>
        <taxon>Liliopsida</taxon>
        <taxon>Poales</taxon>
        <taxon>Poaceae</taxon>
        <taxon>PACMAD clade</taxon>
        <taxon>Arundinoideae</taxon>
        <taxon>Arundineae</taxon>
        <taxon>Arundo</taxon>
    </lineage>
</organism>
<reference evidence="3" key="2">
    <citation type="journal article" date="2015" name="Data Brief">
        <title>Shoot transcriptome of the giant reed, Arundo donax.</title>
        <authorList>
            <person name="Barrero R.A."/>
            <person name="Guerrero F.D."/>
            <person name="Moolhuijzen P."/>
            <person name="Goolsby J.A."/>
            <person name="Tidwell J."/>
            <person name="Bellgard S.E."/>
            <person name="Bellgard M.I."/>
        </authorList>
    </citation>
    <scope>NUCLEOTIDE SEQUENCE</scope>
    <source>
        <tissue evidence="3">Shoot tissue taken approximately 20 cm above the soil surface</tissue>
    </source>
</reference>
<sequence>MGGKHPKTIITDQDLAMRAAIKKIFPHTRHHNCYFHIAKKAKERGGRTFAMEQNKNLHADLFDILRNSVIKEKFKQLYFELPRKYDVRFFKYMEEMWNIRAQFVLVYFKNDFYPFVHSTTRSEGTNGLFKLDVGSTYSVMRFMQEF</sequence>
<dbReference type="GO" id="GO:0006355">
    <property type="term" value="P:regulation of DNA-templated transcription"/>
    <property type="evidence" value="ECO:0007669"/>
    <property type="project" value="UniProtKB-UniRule"/>
</dbReference>
<accession>A0A0A9DJU5</accession>
<comment type="similarity">
    <text evidence="1">Belongs to the FHY3/FAR1 family.</text>
</comment>
<keyword evidence="1" id="KW-0863">Zinc-finger</keyword>
<dbReference type="GO" id="GO:0005634">
    <property type="term" value="C:nucleus"/>
    <property type="evidence" value="ECO:0007669"/>
    <property type="project" value="UniProtKB-SubCell"/>
</dbReference>
<feature type="domain" description="MULE transposase" evidence="2">
    <location>
        <begin position="2"/>
        <end position="40"/>
    </location>
</feature>
<keyword evidence="1" id="KW-0479">Metal-binding</keyword>
<reference evidence="3" key="1">
    <citation type="submission" date="2014-09" db="EMBL/GenBank/DDBJ databases">
        <authorList>
            <person name="Magalhaes I.L.F."/>
            <person name="Oliveira U."/>
            <person name="Santos F.R."/>
            <person name="Vidigal T.H.D.A."/>
            <person name="Brescovit A.D."/>
            <person name="Santos A.J."/>
        </authorList>
    </citation>
    <scope>NUCLEOTIDE SEQUENCE</scope>
    <source>
        <tissue evidence="3">Shoot tissue taken approximately 20 cm above the soil surface</tissue>
    </source>
</reference>
<name>A0A0A9DJU5_ARUDO</name>
<dbReference type="InterPro" id="IPR018289">
    <property type="entry name" value="MULE_transposase_dom"/>
</dbReference>
<keyword evidence="1" id="KW-0539">Nucleus</keyword>